<dbReference type="InterPro" id="IPR028096">
    <property type="entry name" value="EfeO_Cupredoxin"/>
</dbReference>
<keyword evidence="1" id="KW-1133">Transmembrane helix</keyword>
<keyword evidence="1" id="KW-0812">Transmembrane</keyword>
<proteinExistence type="predicted"/>
<dbReference type="OrthoDB" id="9773354at2"/>
<organism evidence="3 4">
    <name type="scientific">Paenibacillus herberti</name>
    <dbReference type="NCBI Taxonomy" id="1619309"/>
    <lineage>
        <taxon>Bacteria</taxon>
        <taxon>Bacillati</taxon>
        <taxon>Bacillota</taxon>
        <taxon>Bacilli</taxon>
        <taxon>Bacillales</taxon>
        <taxon>Paenibacillaceae</taxon>
        <taxon>Paenibacillus</taxon>
    </lineage>
</organism>
<reference evidence="3 4" key="1">
    <citation type="submission" date="2017-07" db="EMBL/GenBank/DDBJ databases">
        <title>Paenibacillus herberti R33 genome sequencing and assembly.</title>
        <authorList>
            <person name="Su W."/>
        </authorList>
    </citation>
    <scope>NUCLEOTIDE SEQUENCE [LARGE SCALE GENOMIC DNA]</scope>
    <source>
        <strain evidence="3 4">R33</strain>
    </source>
</reference>
<evidence type="ECO:0000259" key="2">
    <source>
        <dbReference type="PROSITE" id="PS50857"/>
    </source>
</evidence>
<dbReference type="GO" id="GO:0004129">
    <property type="term" value="F:cytochrome-c oxidase activity"/>
    <property type="evidence" value="ECO:0007669"/>
    <property type="project" value="InterPro"/>
</dbReference>
<comment type="caution">
    <text evidence="3">The sequence shown here is derived from an EMBL/GenBank/DDBJ whole genome shotgun (WGS) entry which is preliminary data.</text>
</comment>
<keyword evidence="4" id="KW-1185">Reference proteome</keyword>
<dbReference type="EMBL" id="NMUQ01000004">
    <property type="protein sequence ID" value="OXM13142.1"/>
    <property type="molecule type" value="Genomic_DNA"/>
</dbReference>
<dbReference type="GO" id="GO:0005507">
    <property type="term" value="F:copper ion binding"/>
    <property type="evidence" value="ECO:0007669"/>
    <property type="project" value="InterPro"/>
</dbReference>
<feature type="transmembrane region" description="Helical" evidence="1">
    <location>
        <begin position="12"/>
        <end position="31"/>
    </location>
</feature>
<evidence type="ECO:0000256" key="1">
    <source>
        <dbReference type="SAM" id="Phobius"/>
    </source>
</evidence>
<dbReference type="Pfam" id="PF13473">
    <property type="entry name" value="Cupredoxin_1"/>
    <property type="match status" value="1"/>
</dbReference>
<evidence type="ECO:0000313" key="4">
    <source>
        <dbReference type="Proteomes" id="UP000215145"/>
    </source>
</evidence>
<gene>
    <name evidence="3" type="ORF">CGZ75_23560</name>
</gene>
<dbReference type="SUPFAM" id="SSF49503">
    <property type="entry name" value="Cupredoxins"/>
    <property type="match status" value="1"/>
</dbReference>
<evidence type="ECO:0000313" key="3">
    <source>
        <dbReference type="EMBL" id="OXM13142.1"/>
    </source>
</evidence>
<keyword evidence="1" id="KW-0472">Membrane</keyword>
<dbReference type="RefSeq" id="WP_089526871.1">
    <property type="nucleotide sequence ID" value="NZ_NMUQ01000004.1"/>
</dbReference>
<dbReference type="InterPro" id="IPR002429">
    <property type="entry name" value="CcO_II-like_C"/>
</dbReference>
<dbReference type="PROSITE" id="PS51257">
    <property type="entry name" value="PROKAR_LIPOPROTEIN"/>
    <property type="match status" value="1"/>
</dbReference>
<protein>
    <recommendedName>
        <fullName evidence="2">Cytochrome oxidase subunit II copper A binding domain-containing protein</fullName>
    </recommendedName>
</protein>
<dbReference type="AlphaFoldDB" id="A0A229NTK1"/>
<accession>A0A229NTK1</accession>
<name>A0A229NTK1_9BACL</name>
<dbReference type="GO" id="GO:0016020">
    <property type="term" value="C:membrane"/>
    <property type="evidence" value="ECO:0007669"/>
    <property type="project" value="InterPro"/>
</dbReference>
<dbReference type="PROSITE" id="PS50857">
    <property type="entry name" value="COX2_CUA"/>
    <property type="match status" value="1"/>
</dbReference>
<dbReference type="Gene3D" id="2.60.40.420">
    <property type="entry name" value="Cupredoxins - blue copper proteins"/>
    <property type="match status" value="1"/>
</dbReference>
<dbReference type="InterPro" id="IPR008972">
    <property type="entry name" value="Cupredoxin"/>
</dbReference>
<dbReference type="Proteomes" id="UP000215145">
    <property type="component" value="Unassembled WGS sequence"/>
</dbReference>
<feature type="domain" description="Cytochrome oxidase subunit II copper A binding" evidence="2">
    <location>
        <begin position="57"/>
        <end position="154"/>
    </location>
</feature>
<sequence length="154" mass="16656">MRTIIITKRQLRLGGLVAAVVILALACWGLYPKETAQTSASAMSQQPDSGYVYEMVTGEFKTTTRGGKELEVYQWSPSTLVVPKGEKITLRINGVNGESHPFTIKGLGINGEVKKGETTEVSFVASKAGTYPIVCQVHTDLNHNGPMVGYIVVQ</sequence>